<keyword evidence="3" id="KW-1185">Reference proteome</keyword>
<protein>
    <recommendedName>
        <fullName evidence="4">Porin</fullName>
    </recommendedName>
</protein>
<organism evidence="2 3">
    <name type="scientific">Devosia enhydra</name>
    <dbReference type="NCBI Taxonomy" id="665118"/>
    <lineage>
        <taxon>Bacteria</taxon>
        <taxon>Pseudomonadati</taxon>
        <taxon>Pseudomonadota</taxon>
        <taxon>Alphaproteobacteria</taxon>
        <taxon>Hyphomicrobiales</taxon>
        <taxon>Devosiaceae</taxon>
        <taxon>Devosia</taxon>
    </lineage>
</organism>
<evidence type="ECO:0000256" key="1">
    <source>
        <dbReference type="SAM" id="SignalP"/>
    </source>
</evidence>
<dbReference type="AlphaFoldDB" id="A0A1K2I1H5"/>
<dbReference type="Proteomes" id="UP000183447">
    <property type="component" value="Unassembled WGS sequence"/>
</dbReference>
<dbReference type="InterPro" id="IPR007825">
    <property type="entry name" value="Major_OMP_Legionella"/>
</dbReference>
<gene>
    <name evidence="2" type="ORF">SAMN02983003_3416</name>
</gene>
<dbReference type="RefSeq" id="WP_143145859.1">
    <property type="nucleotide sequence ID" value="NZ_FPKU01000003.1"/>
</dbReference>
<feature type="signal peptide" evidence="1">
    <location>
        <begin position="1"/>
        <end position="26"/>
    </location>
</feature>
<evidence type="ECO:0000313" key="3">
    <source>
        <dbReference type="Proteomes" id="UP000183447"/>
    </source>
</evidence>
<dbReference type="Pfam" id="PF05150">
    <property type="entry name" value="Legionella_OMP"/>
    <property type="match status" value="1"/>
</dbReference>
<sequence>MRLKTVLMGSVSALATGAVATVPAQAQDQGYTFSVQGGALLSKADQAFLDKEGDKGGPVSGIGVVESEIPDNFGYTAGVTVGKRLNSEWDVMFGASVNRLIDSTYESFGSGSSFSGSSSYTPGVSGSYSGFDGGFEITGVSNFSFETMEFDVGFRPVLDADLNVRLFAGIQALHFDRNVDFAGILGASGENGSFNTSGNGTYSGGEYIIGGNVGLRSEFFGAGPRIGVSGSKAFGNGFGLSGSLAGSAVFGRQTNTTTFNAAGEGSSYSGTISGGVQEPSVSSGSSFPGVLPITSQVSTVDKIVLGVEASAGVDYYLDQSSTLTFGYQAKSLYNVGATDDFDASDSNKLVHGPFLKFQSSF</sequence>
<dbReference type="EMBL" id="FPKU01000003">
    <property type="protein sequence ID" value="SFZ86238.1"/>
    <property type="molecule type" value="Genomic_DNA"/>
</dbReference>
<proteinExistence type="predicted"/>
<evidence type="ECO:0000313" key="2">
    <source>
        <dbReference type="EMBL" id="SFZ86238.1"/>
    </source>
</evidence>
<name>A0A1K2I1H5_9HYPH</name>
<feature type="chain" id="PRO_5013312638" description="Porin" evidence="1">
    <location>
        <begin position="27"/>
        <end position="361"/>
    </location>
</feature>
<reference evidence="2 3" key="1">
    <citation type="submission" date="2016-11" db="EMBL/GenBank/DDBJ databases">
        <authorList>
            <person name="Jaros S."/>
            <person name="Januszkiewicz K."/>
            <person name="Wedrychowicz H."/>
        </authorList>
    </citation>
    <scope>NUCLEOTIDE SEQUENCE [LARGE SCALE GENOMIC DNA]</scope>
    <source>
        <strain evidence="2 3">ATCC 23634</strain>
    </source>
</reference>
<keyword evidence="1" id="KW-0732">Signal</keyword>
<dbReference type="STRING" id="665118.SAMN02983003_3416"/>
<accession>A0A1K2I1H5</accession>
<evidence type="ECO:0008006" key="4">
    <source>
        <dbReference type="Google" id="ProtNLM"/>
    </source>
</evidence>
<dbReference type="OrthoDB" id="8057962at2"/>